<feature type="binding site" evidence="13">
    <location>
        <position position="87"/>
    </location>
    <ligand>
        <name>S-adenosyl-L-methionine</name>
        <dbReference type="ChEBI" id="CHEBI:59789"/>
    </ligand>
</feature>
<dbReference type="Pfam" id="PF08242">
    <property type="entry name" value="Methyltransf_12"/>
    <property type="match status" value="1"/>
</dbReference>
<dbReference type="Gene3D" id="3.40.50.150">
    <property type="entry name" value="Vaccinia Virus protein VP39"/>
    <property type="match status" value="1"/>
</dbReference>
<feature type="binding site" evidence="13">
    <location>
        <position position="138"/>
    </location>
    <ligand>
        <name>S-adenosyl-L-methionine</name>
        <dbReference type="ChEBI" id="CHEBI:59789"/>
    </ligand>
</feature>
<dbReference type="GO" id="GO:0046500">
    <property type="term" value="P:S-adenosylmethionine metabolic process"/>
    <property type="evidence" value="ECO:0007669"/>
    <property type="project" value="TreeGrafter"/>
</dbReference>
<keyword evidence="9 12" id="KW-0949">S-adenosyl-L-methionine</keyword>
<dbReference type="Gene3D" id="3.30.46.10">
    <property type="entry name" value="Glycine N-methyltransferase, chain A, domain 1"/>
    <property type="match status" value="1"/>
</dbReference>
<dbReference type="InterPro" id="IPR013217">
    <property type="entry name" value="Methyltransf_12"/>
</dbReference>
<evidence type="ECO:0000256" key="5">
    <source>
        <dbReference type="ARBA" id="ARBA00022490"/>
    </source>
</evidence>
<reference evidence="15 16" key="1">
    <citation type="submission" date="2024-05" db="EMBL/GenBank/DDBJ databases">
        <authorList>
            <person name="Wallberg A."/>
        </authorList>
    </citation>
    <scope>NUCLEOTIDE SEQUENCE [LARGE SCALE GENOMIC DNA]</scope>
</reference>
<evidence type="ECO:0000256" key="8">
    <source>
        <dbReference type="ARBA" id="ARBA00022679"/>
    </source>
</evidence>
<dbReference type="EMBL" id="CAXKWB010038537">
    <property type="protein sequence ID" value="CAL4151848.1"/>
    <property type="molecule type" value="Genomic_DNA"/>
</dbReference>
<comment type="catalytic activity">
    <reaction evidence="11">
        <text>glycine + S-adenosyl-L-methionine = sarcosine + S-adenosyl-L-homocysteine + H(+)</text>
        <dbReference type="Rhea" id="RHEA:19937"/>
        <dbReference type="ChEBI" id="CHEBI:15378"/>
        <dbReference type="ChEBI" id="CHEBI:57305"/>
        <dbReference type="ChEBI" id="CHEBI:57433"/>
        <dbReference type="ChEBI" id="CHEBI:57856"/>
        <dbReference type="ChEBI" id="CHEBI:59789"/>
        <dbReference type="EC" id="2.1.1.20"/>
    </reaction>
    <physiologicalReaction direction="left-to-right" evidence="11">
        <dbReference type="Rhea" id="RHEA:19938"/>
    </physiologicalReaction>
</comment>
<dbReference type="PANTHER" id="PTHR16458">
    <property type="entry name" value="GLYCINE N-METHYLTRANSFERASE"/>
    <property type="match status" value="1"/>
</dbReference>
<protein>
    <recommendedName>
        <fullName evidence="4">Glycine N-methyltransferase</fullName>
        <ecNumber evidence="3">2.1.1.20</ecNumber>
    </recommendedName>
</protein>
<feature type="binding site" evidence="13">
    <location>
        <position position="42"/>
    </location>
    <ligand>
        <name>S-adenosyl-L-methionine</name>
        <dbReference type="ChEBI" id="CHEBI:59789"/>
    </ligand>
</feature>
<keyword evidence="7 12" id="KW-0489">Methyltransferase</keyword>
<dbReference type="GO" id="GO:0046498">
    <property type="term" value="P:S-adenosylhomocysteine metabolic process"/>
    <property type="evidence" value="ECO:0007669"/>
    <property type="project" value="TreeGrafter"/>
</dbReference>
<dbReference type="CDD" id="cd02440">
    <property type="entry name" value="AdoMet_MTases"/>
    <property type="match status" value="1"/>
</dbReference>
<keyword evidence="16" id="KW-1185">Reference proteome</keyword>
<organism evidence="15 16">
    <name type="scientific">Meganyctiphanes norvegica</name>
    <name type="common">Northern krill</name>
    <name type="synonym">Thysanopoda norvegica</name>
    <dbReference type="NCBI Taxonomy" id="48144"/>
    <lineage>
        <taxon>Eukaryota</taxon>
        <taxon>Metazoa</taxon>
        <taxon>Ecdysozoa</taxon>
        <taxon>Arthropoda</taxon>
        <taxon>Crustacea</taxon>
        <taxon>Multicrustacea</taxon>
        <taxon>Malacostraca</taxon>
        <taxon>Eumalacostraca</taxon>
        <taxon>Eucarida</taxon>
        <taxon>Euphausiacea</taxon>
        <taxon>Euphausiidae</taxon>
        <taxon>Meganyctiphanes</taxon>
    </lineage>
</organism>
<accession>A0AAV2S3C2</accession>
<dbReference type="GO" id="GO:0016594">
    <property type="term" value="F:glycine binding"/>
    <property type="evidence" value="ECO:0007669"/>
    <property type="project" value="TreeGrafter"/>
</dbReference>
<evidence type="ECO:0000256" key="2">
    <source>
        <dbReference type="ARBA" id="ARBA00011881"/>
    </source>
</evidence>
<proteinExistence type="inferred from homology"/>
<dbReference type="SUPFAM" id="SSF53335">
    <property type="entry name" value="S-adenosyl-L-methionine-dependent methyltransferases"/>
    <property type="match status" value="1"/>
</dbReference>
<dbReference type="InterPro" id="IPR029063">
    <property type="entry name" value="SAM-dependent_MTases_sf"/>
</dbReference>
<evidence type="ECO:0000256" key="4">
    <source>
        <dbReference type="ARBA" id="ARBA00019972"/>
    </source>
</evidence>
<comment type="subcellular location">
    <subcellularLocation>
        <location evidence="1">Cytoplasm</location>
    </subcellularLocation>
</comment>
<keyword evidence="5" id="KW-0963">Cytoplasm</keyword>
<feature type="binding site" evidence="13">
    <location>
        <position position="23"/>
    </location>
    <ligand>
        <name>S-adenosyl-L-methionine</name>
        <dbReference type="ChEBI" id="CHEBI:59789"/>
    </ligand>
</feature>
<dbReference type="GO" id="GO:0017174">
    <property type="term" value="F:glycine N-methyltransferase activity"/>
    <property type="evidence" value="ECO:0007669"/>
    <property type="project" value="UniProtKB-EC"/>
</dbReference>
<dbReference type="GO" id="GO:1904047">
    <property type="term" value="F:S-adenosyl-L-methionine binding"/>
    <property type="evidence" value="ECO:0007669"/>
    <property type="project" value="TreeGrafter"/>
</dbReference>
<dbReference type="GO" id="GO:0006730">
    <property type="term" value="P:one-carbon metabolic process"/>
    <property type="evidence" value="ECO:0007669"/>
    <property type="project" value="TreeGrafter"/>
</dbReference>
<evidence type="ECO:0000256" key="6">
    <source>
        <dbReference type="ARBA" id="ARBA00022553"/>
    </source>
</evidence>
<dbReference type="GO" id="GO:0005829">
    <property type="term" value="C:cytosol"/>
    <property type="evidence" value="ECO:0007669"/>
    <property type="project" value="TreeGrafter"/>
</dbReference>
<dbReference type="GO" id="GO:0042802">
    <property type="term" value="F:identical protein binding"/>
    <property type="evidence" value="ECO:0007669"/>
    <property type="project" value="TreeGrafter"/>
</dbReference>
<feature type="binding site" evidence="13">
    <location>
        <position position="66"/>
    </location>
    <ligand>
        <name>S-adenosyl-L-methionine</name>
        <dbReference type="ChEBI" id="CHEBI:59789"/>
    </ligand>
</feature>
<feature type="binding site" evidence="13">
    <location>
        <position position="32"/>
    </location>
    <ligand>
        <name>S-adenosyl-L-methionine</name>
        <dbReference type="ChEBI" id="CHEBI:59789"/>
    </ligand>
</feature>
<evidence type="ECO:0000256" key="3">
    <source>
        <dbReference type="ARBA" id="ARBA00011999"/>
    </source>
</evidence>
<dbReference type="FunFam" id="3.40.50.150:FF:000113">
    <property type="entry name" value="Glycine N-methyltransferase"/>
    <property type="match status" value="1"/>
</dbReference>
<dbReference type="PIRSF" id="PIRSF000385">
    <property type="entry name" value="Gly_N-mtase"/>
    <property type="match status" value="1"/>
</dbReference>
<keyword evidence="10" id="KW-0290">Folate-binding</keyword>
<evidence type="ECO:0000256" key="12">
    <source>
        <dbReference type="PIRNR" id="PIRNR000385"/>
    </source>
</evidence>
<dbReference type="GO" id="GO:0006111">
    <property type="term" value="P:regulation of gluconeogenesis"/>
    <property type="evidence" value="ECO:0007669"/>
    <property type="project" value="TreeGrafter"/>
</dbReference>
<dbReference type="InterPro" id="IPR014369">
    <property type="entry name" value="Gly/Sar_N_MeTrfase"/>
</dbReference>
<evidence type="ECO:0000313" key="16">
    <source>
        <dbReference type="Proteomes" id="UP001497623"/>
    </source>
</evidence>
<evidence type="ECO:0000256" key="10">
    <source>
        <dbReference type="ARBA" id="ARBA00022954"/>
    </source>
</evidence>
<dbReference type="AlphaFoldDB" id="A0AAV2S3C2"/>
<evidence type="ECO:0000256" key="1">
    <source>
        <dbReference type="ARBA" id="ARBA00004496"/>
    </source>
</evidence>
<keyword evidence="8 12" id="KW-0808">Transferase</keyword>
<dbReference type="PANTHER" id="PTHR16458:SF2">
    <property type="entry name" value="GLYCINE N-METHYLTRANSFERASE"/>
    <property type="match status" value="1"/>
</dbReference>
<comment type="caution">
    <text evidence="15">The sequence shown here is derived from an EMBL/GenBank/DDBJ whole genome shotgun (WGS) entry which is preliminary data.</text>
</comment>
<comment type="similarity">
    <text evidence="12">Belongs to the class I-like SAM-binding methyltransferase superfamily. Glycine N-methyltransferase family.</text>
</comment>
<comment type="subunit">
    <text evidence="2">Homotetramer.</text>
</comment>
<name>A0AAV2S3C2_MEGNR</name>
<feature type="domain" description="Methyltransferase type 12" evidence="14">
    <location>
        <begin position="63"/>
        <end position="172"/>
    </location>
</feature>
<dbReference type="EC" id="2.1.1.20" evidence="3"/>
<dbReference type="GO" id="GO:1901052">
    <property type="term" value="P:sarcosine metabolic process"/>
    <property type="evidence" value="ECO:0007669"/>
    <property type="project" value="TreeGrafter"/>
</dbReference>
<evidence type="ECO:0000256" key="11">
    <source>
        <dbReference type="ARBA" id="ARBA00048261"/>
    </source>
</evidence>
<keyword evidence="6" id="KW-0597">Phosphoprotein</keyword>
<sequence length="308" mass="34484">MTDNRVYRTRSAGVPGSGIADQYADGTAAQLWELYIGDKDQRTQKYKEFITGVLRENKCKNILDAACGTGVDSIMLLEENFNLTSVDLSDKMLKYALKTRWKRRKEAAFDAWVIEEANWLTLTEDIEGIETFDAVVCLGNSFAHMPDISGDGSEHKRAIENFAAMVKPGGILLIDHRNYDYIIEHGQAPSNNIYYNSNHIEGIKTSVLLQDGAAKLITLDYRMRIDTVQDTKCDTDSKTAKKGRLGNVTSGNFRLSYFPHLVKKFGSLLSEVFGPGSEHKVYGDFKPVKEAKDPAFFIHVIKKPPAKS</sequence>
<evidence type="ECO:0000259" key="14">
    <source>
        <dbReference type="Pfam" id="PF08242"/>
    </source>
</evidence>
<feature type="binding site" evidence="13">
    <location>
        <begin position="118"/>
        <end position="119"/>
    </location>
    <ligand>
        <name>S-adenosyl-L-methionine</name>
        <dbReference type="ChEBI" id="CHEBI:59789"/>
    </ligand>
</feature>
<evidence type="ECO:0000313" key="15">
    <source>
        <dbReference type="EMBL" id="CAL4151848.1"/>
    </source>
</evidence>
<dbReference type="Proteomes" id="UP001497623">
    <property type="component" value="Unassembled WGS sequence"/>
</dbReference>
<evidence type="ECO:0000256" key="9">
    <source>
        <dbReference type="ARBA" id="ARBA00022691"/>
    </source>
</evidence>
<evidence type="ECO:0000256" key="13">
    <source>
        <dbReference type="PIRSR" id="PIRSR000385-2"/>
    </source>
</evidence>
<dbReference type="GO" id="GO:0051289">
    <property type="term" value="P:protein homotetramerization"/>
    <property type="evidence" value="ECO:0007669"/>
    <property type="project" value="TreeGrafter"/>
</dbReference>
<evidence type="ECO:0000256" key="7">
    <source>
        <dbReference type="ARBA" id="ARBA00022603"/>
    </source>
</evidence>
<dbReference type="GO" id="GO:0005542">
    <property type="term" value="F:folic acid binding"/>
    <property type="evidence" value="ECO:0007669"/>
    <property type="project" value="UniProtKB-KW"/>
</dbReference>
<gene>
    <name evidence="15" type="ORF">MNOR_LOCUS30850</name>
</gene>
<dbReference type="PROSITE" id="PS51600">
    <property type="entry name" value="SAM_GNMT"/>
    <property type="match status" value="1"/>
</dbReference>
<dbReference type="GO" id="GO:0032259">
    <property type="term" value="P:methylation"/>
    <property type="evidence" value="ECO:0007669"/>
    <property type="project" value="UniProtKB-KW"/>
</dbReference>